<name>A0A445DSE5_ARAHY</name>
<proteinExistence type="predicted"/>
<reference evidence="1 2" key="1">
    <citation type="submission" date="2019-01" db="EMBL/GenBank/DDBJ databases">
        <title>Sequencing of cultivated peanut Arachis hypogaea provides insights into genome evolution and oil improvement.</title>
        <authorList>
            <person name="Chen X."/>
        </authorList>
    </citation>
    <scope>NUCLEOTIDE SEQUENCE [LARGE SCALE GENOMIC DNA]</scope>
    <source>
        <strain evidence="2">cv. Fuhuasheng</strain>
        <tissue evidence="1">Leaves</tissue>
    </source>
</reference>
<protein>
    <recommendedName>
        <fullName evidence="3">Aminotransferase-like plant mobile domain-containing protein</fullName>
    </recommendedName>
</protein>
<evidence type="ECO:0000313" key="1">
    <source>
        <dbReference type="EMBL" id="RYR66114.1"/>
    </source>
</evidence>
<organism evidence="1 2">
    <name type="scientific">Arachis hypogaea</name>
    <name type="common">Peanut</name>
    <dbReference type="NCBI Taxonomy" id="3818"/>
    <lineage>
        <taxon>Eukaryota</taxon>
        <taxon>Viridiplantae</taxon>
        <taxon>Streptophyta</taxon>
        <taxon>Embryophyta</taxon>
        <taxon>Tracheophyta</taxon>
        <taxon>Spermatophyta</taxon>
        <taxon>Magnoliopsida</taxon>
        <taxon>eudicotyledons</taxon>
        <taxon>Gunneridae</taxon>
        <taxon>Pentapetalae</taxon>
        <taxon>rosids</taxon>
        <taxon>fabids</taxon>
        <taxon>Fabales</taxon>
        <taxon>Fabaceae</taxon>
        <taxon>Papilionoideae</taxon>
        <taxon>50 kb inversion clade</taxon>
        <taxon>dalbergioids sensu lato</taxon>
        <taxon>Dalbergieae</taxon>
        <taxon>Pterocarpus clade</taxon>
        <taxon>Arachis</taxon>
    </lineage>
</organism>
<dbReference type="AlphaFoldDB" id="A0A445DSE5"/>
<dbReference type="PANTHER" id="PTHR46033:SF8">
    <property type="entry name" value="PROTEIN MAINTENANCE OF MERISTEMS-LIKE"/>
    <property type="match status" value="1"/>
</dbReference>
<dbReference type="GO" id="GO:0010073">
    <property type="term" value="P:meristem maintenance"/>
    <property type="evidence" value="ECO:0007669"/>
    <property type="project" value="InterPro"/>
</dbReference>
<gene>
    <name evidence="1" type="ORF">Ahy_A03g012057</name>
</gene>
<dbReference type="PANTHER" id="PTHR46033">
    <property type="entry name" value="PROTEIN MAIN-LIKE 2"/>
    <property type="match status" value="1"/>
</dbReference>
<evidence type="ECO:0000313" key="2">
    <source>
        <dbReference type="Proteomes" id="UP000289738"/>
    </source>
</evidence>
<dbReference type="Proteomes" id="UP000289738">
    <property type="component" value="Chromosome A03"/>
</dbReference>
<keyword evidence="2" id="KW-1185">Reference proteome</keyword>
<sequence length="93" mass="10660">MTITLQDMAYQLGLRIDGDPVSGCIVSDKVDLKLTWFHNKVCRELEQDATEERLMRWLSLLEDLEACSRLSWDSAVLAWLYCQSDSPHLLGES</sequence>
<comment type="caution">
    <text evidence="1">The sequence shown here is derived from an EMBL/GenBank/DDBJ whole genome shotgun (WGS) entry which is preliminary data.</text>
</comment>
<dbReference type="InterPro" id="IPR044824">
    <property type="entry name" value="MAIN-like"/>
</dbReference>
<accession>A0A445DSE5</accession>
<evidence type="ECO:0008006" key="3">
    <source>
        <dbReference type="Google" id="ProtNLM"/>
    </source>
</evidence>
<dbReference type="EMBL" id="SDMP01000003">
    <property type="protein sequence ID" value="RYR66114.1"/>
    <property type="molecule type" value="Genomic_DNA"/>
</dbReference>